<evidence type="ECO:0000256" key="3">
    <source>
        <dbReference type="ARBA" id="ARBA00022759"/>
    </source>
</evidence>
<evidence type="ECO:0000256" key="2">
    <source>
        <dbReference type="ARBA" id="ARBA00022722"/>
    </source>
</evidence>
<dbReference type="EMBL" id="CP011213">
    <property type="protein sequence ID" value="AKM82249.1"/>
    <property type="molecule type" value="Genomic_DNA"/>
</dbReference>
<keyword evidence="3" id="KW-0255">Endonuclease</keyword>
<dbReference type="InterPro" id="IPR020568">
    <property type="entry name" value="Ribosomal_Su5_D2-typ_SF"/>
</dbReference>
<protein>
    <recommendedName>
        <fullName evidence="6">Ribonuclease P protein component</fullName>
        <ecNumber evidence="6">3.1.26.5</ecNumber>
    </recommendedName>
</protein>
<dbReference type="Gene3D" id="3.30.230.10">
    <property type="match status" value="1"/>
</dbReference>
<keyword evidence="5" id="KW-0694">RNA-binding</keyword>
<evidence type="ECO:0000313" key="7">
    <source>
        <dbReference type="EMBL" id="AKM82249.1"/>
    </source>
</evidence>
<dbReference type="GO" id="GO:0004526">
    <property type="term" value="F:ribonuclease P activity"/>
    <property type="evidence" value="ECO:0007669"/>
    <property type="project" value="UniProtKB-UniRule"/>
</dbReference>
<dbReference type="SUPFAM" id="SSF54211">
    <property type="entry name" value="Ribosomal protein S5 domain 2-like"/>
    <property type="match status" value="1"/>
</dbReference>
<proteinExistence type="predicted"/>
<dbReference type="PANTHER" id="PTHR33992">
    <property type="entry name" value="RIBONUCLEASE P PROTEIN COMPONENT"/>
    <property type="match status" value="1"/>
</dbReference>
<keyword evidence="4" id="KW-0378">Hydrolase</keyword>
<dbReference type="Pfam" id="PF00825">
    <property type="entry name" value="Ribonuclease_P"/>
    <property type="match status" value="1"/>
</dbReference>
<evidence type="ECO:0000313" key="8">
    <source>
        <dbReference type="Proteomes" id="UP000035648"/>
    </source>
</evidence>
<dbReference type="GO" id="GO:0030677">
    <property type="term" value="C:ribonuclease P complex"/>
    <property type="evidence" value="ECO:0007669"/>
    <property type="project" value="TreeGrafter"/>
</dbReference>
<dbReference type="InterPro" id="IPR014721">
    <property type="entry name" value="Ribsml_uS5_D2-typ_fold_subgr"/>
</dbReference>
<dbReference type="GO" id="GO:0042781">
    <property type="term" value="F:3'-tRNA processing endoribonuclease activity"/>
    <property type="evidence" value="ECO:0007669"/>
    <property type="project" value="TreeGrafter"/>
</dbReference>
<dbReference type="EC" id="3.1.26.5" evidence="6"/>
<dbReference type="Proteomes" id="UP000035648">
    <property type="component" value="Chromosome"/>
</dbReference>
<dbReference type="GO" id="GO:0000049">
    <property type="term" value="F:tRNA binding"/>
    <property type="evidence" value="ECO:0007669"/>
    <property type="project" value="InterPro"/>
</dbReference>
<keyword evidence="2" id="KW-0540">Nuclease</keyword>
<organism evidence="7 8">
    <name type="scientific">Berkelbacteria bacterium GW2011_GWE1_39_12</name>
    <dbReference type="NCBI Taxonomy" id="1618337"/>
    <lineage>
        <taxon>Bacteria</taxon>
        <taxon>Candidatus Berkelbacteria</taxon>
    </lineage>
</organism>
<dbReference type="NCBIfam" id="TIGR00188">
    <property type="entry name" value="rnpA"/>
    <property type="match status" value="1"/>
</dbReference>
<dbReference type="KEGG" id="bbgw:UT28_C0001G0444"/>
<dbReference type="AlphaFoldDB" id="A0A0G4B337"/>
<dbReference type="InterPro" id="IPR000100">
    <property type="entry name" value="RNase_P"/>
</dbReference>
<dbReference type="STRING" id="1618337.UT28_C0001G0444"/>
<evidence type="ECO:0000256" key="4">
    <source>
        <dbReference type="ARBA" id="ARBA00022801"/>
    </source>
</evidence>
<evidence type="ECO:0000256" key="6">
    <source>
        <dbReference type="NCBIfam" id="TIGR00188"/>
    </source>
</evidence>
<dbReference type="PANTHER" id="PTHR33992:SF1">
    <property type="entry name" value="RIBONUCLEASE P PROTEIN COMPONENT"/>
    <property type="match status" value="1"/>
</dbReference>
<sequence length="106" mass="12541">MLARSFRLKKREIDRVYKKSNRFFEDFLLVRTLPNTAKHSRFAVIIPKAVVAKSVNRSRLKRKTTEAITENLMLLKTNYDFIFSFKKLPDEAMIDSTVKKIFQNVK</sequence>
<accession>A0A0G4B337</accession>
<evidence type="ECO:0000256" key="1">
    <source>
        <dbReference type="ARBA" id="ARBA00022694"/>
    </source>
</evidence>
<evidence type="ECO:0000256" key="5">
    <source>
        <dbReference type="ARBA" id="ARBA00022884"/>
    </source>
</evidence>
<gene>
    <name evidence="7" type="ORF">UT28_C0001G0444</name>
</gene>
<name>A0A0G4B337_9BACT</name>
<reference evidence="7 8" key="1">
    <citation type="journal article" date="2015" name="Nature">
        <title>rRNA introns, odd ribosomes, and small enigmatic genomes across a large radiation of phyla.</title>
        <authorList>
            <person name="Brown C.T."/>
            <person name="Hug L.A."/>
            <person name="Thomas B.C."/>
            <person name="Sharon I."/>
            <person name="Castelle C.J."/>
            <person name="Singh A."/>
            <person name="Wilkins M.J."/>
            <person name="Williams K.H."/>
            <person name="Banfield J.F."/>
        </authorList>
    </citation>
    <scope>NUCLEOTIDE SEQUENCE [LARGE SCALE GENOMIC DNA]</scope>
</reference>
<keyword evidence="1" id="KW-0819">tRNA processing</keyword>